<keyword evidence="2" id="KW-1185">Reference proteome</keyword>
<reference evidence="1 2" key="1">
    <citation type="submission" date="2024-10" db="EMBL/GenBank/DDBJ databases">
        <title>The Natural Products Discovery Center: Release of the First 8490 Sequenced Strains for Exploring Actinobacteria Biosynthetic Diversity.</title>
        <authorList>
            <person name="Kalkreuter E."/>
            <person name="Kautsar S.A."/>
            <person name="Yang D."/>
            <person name="Bader C.D."/>
            <person name="Teijaro C.N."/>
            <person name="Fluegel L."/>
            <person name="Davis C.M."/>
            <person name="Simpson J.R."/>
            <person name="Lauterbach L."/>
            <person name="Steele A.D."/>
            <person name="Gui C."/>
            <person name="Meng S."/>
            <person name="Li G."/>
            <person name="Viehrig K."/>
            <person name="Ye F."/>
            <person name="Su P."/>
            <person name="Kiefer A.F."/>
            <person name="Nichols A."/>
            <person name="Cepeda A.J."/>
            <person name="Yan W."/>
            <person name="Fan B."/>
            <person name="Jiang Y."/>
            <person name="Adhikari A."/>
            <person name="Zheng C.-J."/>
            <person name="Schuster L."/>
            <person name="Cowan T.M."/>
            <person name="Smanski M.J."/>
            <person name="Chevrette M.G."/>
            <person name="De Carvalho L.P.S."/>
            <person name="Shen B."/>
        </authorList>
    </citation>
    <scope>NUCLEOTIDE SEQUENCE [LARGE SCALE GENOMIC DNA]</scope>
    <source>
        <strain evidence="1 2">NPDC050545</strain>
    </source>
</reference>
<dbReference type="Proteomes" id="UP001612741">
    <property type="component" value="Unassembled WGS sequence"/>
</dbReference>
<accession>A0ABW7YTF4</accession>
<name>A0ABW7YTF4_9ACTN</name>
<dbReference type="RefSeq" id="WP_397082355.1">
    <property type="nucleotide sequence ID" value="NZ_JBITGY010000004.1"/>
</dbReference>
<protein>
    <submittedName>
        <fullName evidence="1">Uncharacterized protein</fullName>
    </submittedName>
</protein>
<evidence type="ECO:0000313" key="2">
    <source>
        <dbReference type="Proteomes" id="UP001612741"/>
    </source>
</evidence>
<proteinExistence type="predicted"/>
<sequence>MTESISLALVAYLTGGPSPWPRKDPAALAAAVGPDEAAGLLPTLDALAEEMLTIPVNWENQTLESGTAQAKAEMGARHPDLTDDALKALGSYFSYNWK</sequence>
<dbReference type="EMBL" id="JBITGY010000004">
    <property type="protein sequence ID" value="MFI6499138.1"/>
    <property type="molecule type" value="Genomic_DNA"/>
</dbReference>
<organism evidence="1 2">
    <name type="scientific">Nonomuraea typhae</name>
    <dbReference type="NCBI Taxonomy" id="2603600"/>
    <lineage>
        <taxon>Bacteria</taxon>
        <taxon>Bacillati</taxon>
        <taxon>Actinomycetota</taxon>
        <taxon>Actinomycetes</taxon>
        <taxon>Streptosporangiales</taxon>
        <taxon>Streptosporangiaceae</taxon>
        <taxon>Nonomuraea</taxon>
    </lineage>
</organism>
<gene>
    <name evidence="1" type="ORF">ACIBG2_17250</name>
</gene>
<evidence type="ECO:0000313" key="1">
    <source>
        <dbReference type="EMBL" id="MFI6499138.1"/>
    </source>
</evidence>
<comment type="caution">
    <text evidence="1">The sequence shown here is derived from an EMBL/GenBank/DDBJ whole genome shotgun (WGS) entry which is preliminary data.</text>
</comment>